<evidence type="ECO:0000313" key="1">
    <source>
        <dbReference type="EMBL" id="SBQ41354.1"/>
    </source>
</evidence>
<reference evidence="1" key="1">
    <citation type="submission" date="2016-05" db="EMBL/GenBank/DDBJ databases">
        <authorList>
            <person name="Lavstsen T."/>
            <person name="Jespersen J.S."/>
        </authorList>
    </citation>
    <scope>NUCLEOTIDE SEQUENCE</scope>
    <source>
        <tissue evidence="1">Brain</tissue>
    </source>
</reference>
<reference evidence="1" key="2">
    <citation type="submission" date="2016-06" db="EMBL/GenBank/DDBJ databases">
        <title>The genome of a short-lived fish provides insights into sex chromosome evolution and the genetic control of aging.</title>
        <authorList>
            <person name="Reichwald K."/>
            <person name="Felder M."/>
            <person name="Petzold A."/>
            <person name="Koch P."/>
            <person name="Groth M."/>
            <person name="Platzer M."/>
        </authorList>
    </citation>
    <scope>NUCLEOTIDE SEQUENCE</scope>
    <source>
        <tissue evidence="1">Brain</tissue>
    </source>
</reference>
<feature type="non-terminal residue" evidence="1">
    <location>
        <position position="1"/>
    </location>
</feature>
<name>A0A1A8E8C5_NOTKA</name>
<proteinExistence type="predicted"/>
<sequence length="109" mass="11997">LIFAPGGDWICAQCTKYFLLRLSTEILSKKGSMEQRSGSETLLKTMETTIPGVEPSQMLLELIFLSLTARGWKVSTLMSSSLGESSSSLFVRWRFTVPNLTDPASTNSS</sequence>
<accession>A0A1A8E8C5</accession>
<dbReference type="AlphaFoldDB" id="A0A1A8E8C5"/>
<gene>
    <name evidence="1" type="primary">Nfu_g_1_010948</name>
</gene>
<dbReference type="EMBL" id="HAEA01012874">
    <property type="protein sequence ID" value="SBQ41354.1"/>
    <property type="molecule type" value="Transcribed_RNA"/>
</dbReference>
<organism evidence="1">
    <name type="scientific">Nothobranchius kadleci</name>
    <name type="common">African annual killifish</name>
    <dbReference type="NCBI Taxonomy" id="1051664"/>
    <lineage>
        <taxon>Eukaryota</taxon>
        <taxon>Metazoa</taxon>
        <taxon>Chordata</taxon>
        <taxon>Craniata</taxon>
        <taxon>Vertebrata</taxon>
        <taxon>Euteleostomi</taxon>
        <taxon>Actinopterygii</taxon>
        <taxon>Neopterygii</taxon>
        <taxon>Teleostei</taxon>
        <taxon>Neoteleostei</taxon>
        <taxon>Acanthomorphata</taxon>
        <taxon>Ovalentaria</taxon>
        <taxon>Atherinomorphae</taxon>
        <taxon>Cyprinodontiformes</taxon>
        <taxon>Nothobranchiidae</taxon>
        <taxon>Nothobranchius</taxon>
    </lineage>
</organism>
<protein>
    <submittedName>
        <fullName evidence="1">Uncharacterized protein</fullName>
    </submittedName>
</protein>